<keyword evidence="10" id="KW-1185">Reference proteome</keyword>
<dbReference type="EC" id="3.4.21.62" evidence="6"/>
<evidence type="ECO:0000256" key="6">
    <source>
        <dbReference type="ARBA" id="ARBA00023619"/>
    </source>
</evidence>
<evidence type="ECO:0000313" key="9">
    <source>
        <dbReference type="EMBL" id="KAF4672517.1"/>
    </source>
</evidence>
<dbReference type="PROSITE" id="PS00136">
    <property type="entry name" value="SUBTILASE_ASP"/>
    <property type="match status" value="1"/>
</dbReference>
<comment type="catalytic activity">
    <reaction evidence="5">
        <text>Hydrolysis of proteins with broad specificity for peptide bonds, and a preference for a large uncharged residue in P1. Hydrolyzes peptide amides.</text>
        <dbReference type="EC" id="3.4.21.62"/>
    </reaction>
</comment>
<gene>
    <name evidence="9" type="ORF">FOL47_000432</name>
</gene>
<feature type="active site" description="Charge relay system" evidence="7">
    <location>
        <position position="78"/>
    </location>
</feature>
<proteinExistence type="inferred from homology"/>
<dbReference type="InterPro" id="IPR015500">
    <property type="entry name" value="Peptidase_S8_subtilisin-rel"/>
</dbReference>
<dbReference type="AlphaFoldDB" id="A0A7J6MMF2"/>
<keyword evidence="3 7" id="KW-0378">Hydrolase</keyword>
<dbReference type="PANTHER" id="PTHR43806:SF11">
    <property type="entry name" value="CEREVISIN-RELATED"/>
    <property type="match status" value="1"/>
</dbReference>
<evidence type="ECO:0000256" key="4">
    <source>
        <dbReference type="ARBA" id="ARBA00022825"/>
    </source>
</evidence>
<feature type="active site" description="Charge relay system" evidence="7">
    <location>
        <position position="111"/>
    </location>
</feature>
<dbReference type="Gene3D" id="3.40.50.200">
    <property type="entry name" value="Peptidase S8/S53 domain"/>
    <property type="match status" value="1"/>
</dbReference>
<feature type="domain" description="Peptidase S8/S53" evidence="8">
    <location>
        <begin position="70"/>
        <end position="313"/>
    </location>
</feature>
<dbReference type="InterPro" id="IPR036852">
    <property type="entry name" value="Peptidase_S8/S53_dom_sf"/>
</dbReference>
<sequence>MYRIIEAPSWDKGDAVKPGVIVRQAEGSVAGKANDLPVNDPLYSQQRPYLKLAGVPAAWERMASATVARRKVTVALIDSGVERDHPDLVGNVVPGYNVIKKTTDTSDKSGHGTMMAGVVGATINNSIGIASVADLVNIMPISLEKHFDEKAEADSIDYAIRHKDAMNIKVILMPISGLVLRMKVEEKIQEAVAAGILVIVTAGNDAENITRARRYPCSLTRRVPGMLCVAATDSTDMTLAAFSNYGNYVDIAAPGKSIKTTLLSQPYGEFSGTSAASAIVAGVAAILFSINSNLSPIEAKELLKDTSKKGIKLFPGIPLEFGLVYADAAVAKLL</sequence>
<dbReference type="PANTHER" id="PTHR43806">
    <property type="entry name" value="PEPTIDASE S8"/>
    <property type="match status" value="1"/>
</dbReference>
<evidence type="ECO:0000256" key="2">
    <source>
        <dbReference type="ARBA" id="ARBA00022670"/>
    </source>
</evidence>
<keyword evidence="4 7" id="KW-0720">Serine protease</keyword>
<accession>A0A7J6MMF2</accession>
<protein>
    <recommendedName>
        <fullName evidence="6">subtilisin</fullName>
        <ecNumber evidence="6">3.4.21.62</ecNumber>
    </recommendedName>
</protein>
<dbReference type="Proteomes" id="UP000591131">
    <property type="component" value="Unassembled WGS sequence"/>
</dbReference>
<feature type="active site" description="Charge relay system" evidence="7">
    <location>
        <position position="274"/>
    </location>
</feature>
<dbReference type="GO" id="GO:0004252">
    <property type="term" value="F:serine-type endopeptidase activity"/>
    <property type="evidence" value="ECO:0007669"/>
    <property type="project" value="UniProtKB-UniRule"/>
</dbReference>
<evidence type="ECO:0000256" key="7">
    <source>
        <dbReference type="PROSITE-ProRule" id="PRU01240"/>
    </source>
</evidence>
<dbReference type="PRINTS" id="PR00723">
    <property type="entry name" value="SUBTILISIN"/>
</dbReference>
<dbReference type="Pfam" id="PF00082">
    <property type="entry name" value="Peptidase_S8"/>
    <property type="match status" value="1"/>
</dbReference>
<evidence type="ECO:0000256" key="3">
    <source>
        <dbReference type="ARBA" id="ARBA00022801"/>
    </source>
</evidence>
<dbReference type="InterPro" id="IPR023827">
    <property type="entry name" value="Peptidase_S8_Asp-AS"/>
</dbReference>
<dbReference type="EMBL" id="JAAPAO010000107">
    <property type="protein sequence ID" value="KAF4672517.1"/>
    <property type="molecule type" value="Genomic_DNA"/>
</dbReference>
<evidence type="ECO:0000256" key="5">
    <source>
        <dbReference type="ARBA" id="ARBA00023529"/>
    </source>
</evidence>
<evidence type="ECO:0000259" key="8">
    <source>
        <dbReference type="Pfam" id="PF00082"/>
    </source>
</evidence>
<comment type="caution">
    <text evidence="9">The sequence shown here is derived from an EMBL/GenBank/DDBJ whole genome shotgun (WGS) entry which is preliminary data.</text>
</comment>
<dbReference type="SUPFAM" id="SSF52743">
    <property type="entry name" value="Subtilisin-like"/>
    <property type="match status" value="1"/>
</dbReference>
<name>A0A7J6MMF2_PERCH</name>
<evidence type="ECO:0000313" key="10">
    <source>
        <dbReference type="Proteomes" id="UP000591131"/>
    </source>
</evidence>
<reference evidence="9 10" key="1">
    <citation type="submission" date="2020-04" db="EMBL/GenBank/DDBJ databases">
        <title>Perkinsus chesapeaki whole genome sequence.</title>
        <authorList>
            <person name="Bogema D.R."/>
        </authorList>
    </citation>
    <scope>NUCLEOTIDE SEQUENCE [LARGE SCALE GENOMIC DNA]</scope>
    <source>
        <strain evidence="9">ATCC PRA-425</strain>
    </source>
</reference>
<dbReference type="GO" id="GO:0006508">
    <property type="term" value="P:proteolysis"/>
    <property type="evidence" value="ECO:0007669"/>
    <property type="project" value="UniProtKB-KW"/>
</dbReference>
<organism evidence="9 10">
    <name type="scientific">Perkinsus chesapeaki</name>
    <name type="common">Clam parasite</name>
    <name type="synonym">Perkinsus andrewsi</name>
    <dbReference type="NCBI Taxonomy" id="330153"/>
    <lineage>
        <taxon>Eukaryota</taxon>
        <taxon>Sar</taxon>
        <taxon>Alveolata</taxon>
        <taxon>Perkinsozoa</taxon>
        <taxon>Perkinsea</taxon>
        <taxon>Perkinsida</taxon>
        <taxon>Perkinsidae</taxon>
        <taxon>Perkinsus</taxon>
    </lineage>
</organism>
<dbReference type="PROSITE" id="PS51892">
    <property type="entry name" value="SUBTILASE"/>
    <property type="match status" value="1"/>
</dbReference>
<evidence type="ECO:0000256" key="1">
    <source>
        <dbReference type="ARBA" id="ARBA00011073"/>
    </source>
</evidence>
<keyword evidence="2 7" id="KW-0645">Protease</keyword>
<comment type="similarity">
    <text evidence="1 7">Belongs to the peptidase S8 family.</text>
</comment>
<dbReference type="InterPro" id="IPR000209">
    <property type="entry name" value="Peptidase_S8/S53_dom"/>
</dbReference>
<dbReference type="InterPro" id="IPR050131">
    <property type="entry name" value="Peptidase_S8_subtilisin-like"/>
</dbReference>
<dbReference type="OrthoDB" id="531541at2759"/>